<sequence length="140" mass="16124">MTMTQAILEKVQNLTPQQKEQVLNFIESLNLLSQKQDTAQKSTEELGWPAVFFQEVIGGWVGEPLKRPDQGEYEIREVLAFVDLLENDESELLYKGRFKKLQQEIKVGIEAANRGEVVDAQEVFHRLHEKLQQKRSEAGK</sequence>
<protein>
    <recommendedName>
        <fullName evidence="3">DUF2281 domain-containing protein</fullName>
    </recommendedName>
</protein>
<evidence type="ECO:0008006" key="3">
    <source>
        <dbReference type="Google" id="ProtNLM"/>
    </source>
</evidence>
<dbReference type="EMBL" id="JAQMUC010000067">
    <property type="protein sequence ID" value="MDB9536608.1"/>
    <property type="molecule type" value="Genomic_DNA"/>
</dbReference>
<comment type="caution">
    <text evidence="1">The sequence shown here is derived from an EMBL/GenBank/DDBJ whole genome shotgun (WGS) entry which is preliminary data.</text>
</comment>
<dbReference type="Proteomes" id="UP001211249">
    <property type="component" value="Unassembled WGS sequence"/>
</dbReference>
<organism evidence="1 2">
    <name type="scientific">Dolichospermum planctonicum CS-1226</name>
    <dbReference type="NCBI Taxonomy" id="3021751"/>
    <lineage>
        <taxon>Bacteria</taxon>
        <taxon>Bacillati</taxon>
        <taxon>Cyanobacteriota</taxon>
        <taxon>Cyanophyceae</taxon>
        <taxon>Nostocales</taxon>
        <taxon>Aphanizomenonaceae</taxon>
        <taxon>Dolichospermum</taxon>
        <taxon>Dolichospermum planctonicum</taxon>
    </lineage>
</organism>
<reference evidence="1 2" key="1">
    <citation type="submission" date="2023-01" db="EMBL/GenBank/DDBJ databases">
        <title>Genomes from the Australian National Cyanobacteria Reference Collection.</title>
        <authorList>
            <person name="Willis A."/>
            <person name="Lee E.M.F."/>
        </authorList>
    </citation>
    <scope>NUCLEOTIDE SEQUENCE [LARGE SCALE GENOMIC DNA]</scope>
    <source>
        <strain evidence="1 2">CS-1226</strain>
    </source>
</reference>
<evidence type="ECO:0000313" key="2">
    <source>
        <dbReference type="Proteomes" id="UP001211249"/>
    </source>
</evidence>
<name>A0ABT5AIR7_9CYAN</name>
<evidence type="ECO:0000313" key="1">
    <source>
        <dbReference type="EMBL" id="MDB9536608.1"/>
    </source>
</evidence>
<proteinExistence type="predicted"/>
<dbReference type="RefSeq" id="WP_271796385.1">
    <property type="nucleotide sequence ID" value="NZ_JAQMUC010000067.1"/>
</dbReference>
<accession>A0ABT5AIR7</accession>
<gene>
    <name evidence="1" type="ORF">PN451_12360</name>
</gene>
<keyword evidence="2" id="KW-1185">Reference proteome</keyword>